<dbReference type="Proteomes" id="UP000095283">
    <property type="component" value="Unplaced"/>
</dbReference>
<reference evidence="2" key="1">
    <citation type="submission" date="2016-11" db="UniProtKB">
        <authorList>
            <consortium name="WormBaseParasite"/>
        </authorList>
    </citation>
    <scope>IDENTIFICATION</scope>
</reference>
<name>A0A1I7X979_HETBA</name>
<sequence>MKLKMSGQNELFRSEEMFLFVDFEDIRLPIRVGKDWTIGRCIHSMLKVLAVSSQSDTNIAEVFQVYRADWGQAVEAADIVSSYFHDMDTGSNQEIQLVK</sequence>
<evidence type="ECO:0000313" key="2">
    <source>
        <dbReference type="WBParaSite" id="Hba_14217"/>
    </source>
</evidence>
<accession>A0A1I7X979</accession>
<proteinExistence type="predicted"/>
<evidence type="ECO:0000313" key="1">
    <source>
        <dbReference type="Proteomes" id="UP000095283"/>
    </source>
</evidence>
<keyword evidence="1" id="KW-1185">Reference proteome</keyword>
<dbReference type="AlphaFoldDB" id="A0A1I7X979"/>
<protein>
    <submittedName>
        <fullName evidence="2">Transposase</fullName>
    </submittedName>
</protein>
<organism evidence="1 2">
    <name type="scientific">Heterorhabditis bacteriophora</name>
    <name type="common">Entomopathogenic nematode worm</name>
    <dbReference type="NCBI Taxonomy" id="37862"/>
    <lineage>
        <taxon>Eukaryota</taxon>
        <taxon>Metazoa</taxon>
        <taxon>Ecdysozoa</taxon>
        <taxon>Nematoda</taxon>
        <taxon>Chromadorea</taxon>
        <taxon>Rhabditida</taxon>
        <taxon>Rhabditina</taxon>
        <taxon>Rhabditomorpha</taxon>
        <taxon>Strongyloidea</taxon>
        <taxon>Heterorhabditidae</taxon>
        <taxon>Heterorhabditis</taxon>
    </lineage>
</organism>
<dbReference type="WBParaSite" id="Hba_14217">
    <property type="protein sequence ID" value="Hba_14217"/>
    <property type="gene ID" value="Hba_14217"/>
</dbReference>